<dbReference type="EMBL" id="JAAFOW010002774">
    <property type="protein sequence ID" value="KAF5256168.1"/>
    <property type="molecule type" value="Genomic_DNA"/>
</dbReference>
<organism evidence="3 4">
    <name type="scientific">Fusarium oxysporum</name>
    <name type="common">Fusarium vascular wilt</name>
    <dbReference type="NCBI Taxonomy" id="5507"/>
    <lineage>
        <taxon>Eukaryota</taxon>
        <taxon>Fungi</taxon>
        <taxon>Dikarya</taxon>
        <taxon>Ascomycota</taxon>
        <taxon>Pezizomycotina</taxon>
        <taxon>Sordariomycetes</taxon>
        <taxon>Hypocreomycetidae</taxon>
        <taxon>Hypocreales</taxon>
        <taxon>Nectriaceae</taxon>
        <taxon>Fusarium</taxon>
        <taxon>Fusarium oxysporum species complex</taxon>
    </lineage>
</organism>
<dbReference type="PANTHER" id="PTHR47785:SF6">
    <property type="entry name" value="ZN(II)2CYS6 TRANSCRIPTION FACTOR (EUROFUNG)"/>
    <property type="match status" value="1"/>
</dbReference>
<dbReference type="PANTHER" id="PTHR47785">
    <property type="entry name" value="ZN(II)2CYS6 TRANSCRIPTION FACTOR (EUROFUNG)-RELATED-RELATED"/>
    <property type="match status" value="1"/>
</dbReference>
<evidence type="ECO:0000256" key="1">
    <source>
        <dbReference type="ARBA" id="ARBA00023242"/>
    </source>
</evidence>
<keyword evidence="1" id="KW-0539">Nucleus</keyword>
<evidence type="ECO:0000313" key="3">
    <source>
        <dbReference type="EMBL" id="KAF5256168.1"/>
    </source>
</evidence>
<dbReference type="PROSITE" id="PS50048">
    <property type="entry name" value="ZN2_CY6_FUNGAL_2"/>
    <property type="match status" value="1"/>
</dbReference>
<name>A0A8H4ZZS2_FUSOX</name>
<dbReference type="SUPFAM" id="SSF57701">
    <property type="entry name" value="Zn2/Cys6 DNA-binding domain"/>
    <property type="match status" value="1"/>
</dbReference>
<dbReference type="CDD" id="cd00067">
    <property type="entry name" value="GAL4"/>
    <property type="match status" value="1"/>
</dbReference>
<sequence length="574" mass="63837">MSNQPNQMQTTNNPSRRQALNACEACRKRKTKCDERKPACARCTRLGLECMYIETVAAKKNLSIEELTGTLKRMDEKLDVLTAFAQQNDGHHQAPTTGLASSPGNGQFAAFSPLNLGGTGLVQNASTPFLDTGRVLEELSLSQRHSTAPQHLLTWPCSTLSMSEPDLQYPMELEIKRPRLSRSITPPRCFEAGTPVGDDSWLSRLSLSQVSLLTQSYFQHFHPSCLILNESLFYSLVLSNAVQTNFAPNYNSCTVLLVCSLGSIVAHYSGHEEWSSGNEQDIGLGFFNLANDMFRDLEGGNWESVQCLLLMGQRALEAQHCQLFWIAYLQERSQILAEFDFPASGLGKLASSMPLPVIPGAGTDPRHAQYQFFFLALISMRKLLNRILFHLYSRDHTENATNGEPTHIDKPATFMSVSSSVIFELDRQLEEWRTCLPQGLEFLSYSEAQLAEDPQLDQTHRSTDERLRGHLQARYFAAKSIIHRPYIYKTLHHDTTASISDADAAGARTAVGSALILFACELQLTFVLRSDSCQFVLPSSWEIAGETRKAISGLVAEMSPTAFRDGEILNLLAS</sequence>
<dbReference type="CDD" id="cd12148">
    <property type="entry name" value="fungal_TF_MHR"/>
    <property type="match status" value="1"/>
</dbReference>
<dbReference type="Gene3D" id="4.10.240.10">
    <property type="entry name" value="Zn(2)-C6 fungal-type DNA-binding domain"/>
    <property type="match status" value="1"/>
</dbReference>
<dbReference type="InterPro" id="IPR053181">
    <property type="entry name" value="EcdB-like_regulator"/>
</dbReference>
<dbReference type="SMART" id="SM00066">
    <property type="entry name" value="GAL4"/>
    <property type="match status" value="1"/>
</dbReference>
<dbReference type="Pfam" id="PF00172">
    <property type="entry name" value="Zn_clus"/>
    <property type="match status" value="1"/>
</dbReference>
<accession>A0A8H4ZZS2</accession>
<dbReference type="InterPro" id="IPR001138">
    <property type="entry name" value="Zn2Cys6_DnaBD"/>
</dbReference>
<dbReference type="Proteomes" id="UP000558688">
    <property type="component" value="Unassembled WGS sequence"/>
</dbReference>
<gene>
    <name evidence="3" type="ORF">FOXYS1_13364</name>
</gene>
<comment type="caution">
    <text evidence="3">The sequence shown here is derived from an EMBL/GenBank/DDBJ whole genome shotgun (WGS) entry which is preliminary data.</text>
</comment>
<dbReference type="InterPro" id="IPR036864">
    <property type="entry name" value="Zn2-C6_fun-type_DNA-bd_sf"/>
</dbReference>
<evidence type="ECO:0000313" key="4">
    <source>
        <dbReference type="Proteomes" id="UP000558688"/>
    </source>
</evidence>
<protein>
    <recommendedName>
        <fullName evidence="2">Zn(2)-C6 fungal-type domain-containing protein</fullName>
    </recommendedName>
</protein>
<evidence type="ECO:0000259" key="2">
    <source>
        <dbReference type="PROSITE" id="PS50048"/>
    </source>
</evidence>
<dbReference type="AlphaFoldDB" id="A0A8H4ZZS2"/>
<reference evidence="3" key="1">
    <citation type="submission" date="2020-02" db="EMBL/GenBank/DDBJ databases">
        <title>Identification and distribution of gene clusters putatively required for synthesis of sphingolipid metabolism inhibitors in phylogenetically diverse species of the filamentous fungus Fusarium.</title>
        <authorList>
            <person name="Kim H.-S."/>
            <person name="Busman M."/>
            <person name="Brown D.W."/>
            <person name="Divon H."/>
            <person name="Uhlig S."/>
            <person name="Proctor R.H."/>
        </authorList>
    </citation>
    <scope>NUCLEOTIDE SEQUENCE [LARGE SCALE GENOMIC DNA]</scope>
    <source>
        <strain evidence="3">NRRL 39464</strain>
    </source>
</reference>
<dbReference type="PRINTS" id="PR00755">
    <property type="entry name" value="AFLATOXINBRP"/>
</dbReference>
<feature type="domain" description="Zn(2)-C6 fungal-type" evidence="2">
    <location>
        <begin position="22"/>
        <end position="52"/>
    </location>
</feature>
<dbReference type="PROSITE" id="PS00463">
    <property type="entry name" value="ZN2_CY6_FUNGAL_1"/>
    <property type="match status" value="1"/>
</dbReference>
<dbReference type="GO" id="GO:0000981">
    <property type="term" value="F:DNA-binding transcription factor activity, RNA polymerase II-specific"/>
    <property type="evidence" value="ECO:0007669"/>
    <property type="project" value="InterPro"/>
</dbReference>
<proteinExistence type="predicted"/>
<dbReference type="GO" id="GO:0008270">
    <property type="term" value="F:zinc ion binding"/>
    <property type="evidence" value="ECO:0007669"/>
    <property type="project" value="InterPro"/>
</dbReference>